<evidence type="ECO:0000313" key="2">
    <source>
        <dbReference type="EMBL" id="GAA3587303.1"/>
    </source>
</evidence>
<dbReference type="InterPro" id="IPR029063">
    <property type="entry name" value="SAM-dependent_MTases_sf"/>
</dbReference>
<evidence type="ECO:0000313" key="3">
    <source>
        <dbReference type="Proteomes" id="UP001500689"/>
    </source>
</evidence>
<dbReference type="CDD" id="cd02440">
    <property type="entry name" value="AdoMet_MTases"/>
    <property type="match status" value="1"/>
</dbReference>
<dbReference type="EMBL" id="BAAAZN010000035">
    <property type="protein sequence ID" value="GAA3587303.1"/>
    <property type="molecule type" value="Genomic_DNA"/>
</dbReference>
<gene>
    <name evidence="2" type="ORF">GCM10022222_84950</name>
</gene>
<dbReference type="GO" id="GO:0032259">
    <property type="term" value="P:methylation"/>
    <property type="evidence" value="ECO:0007669"/>
    <property type="project" value="UniProtKB-KW"/>
</dbReference>
<feature type="domain" description="Methyltransferase" evidence="1">
    <location>
        <begin position="51"/>
        <end position="151"/>
    </location>
</feature>
<comment type="caution">
    <text evidence="2">The sequence shown here is derived from an EMBL/GenBank/DDBJ whole genome shotgun (WGS) entry which is preliminary data.</text>
</comment>
<evidence type="ECO:0000259" key="1">
    <source>
        <dbReference type="Pfam" id="PF13649"/>
    </source>
</evidence>
<dbReference type="InterPro" id="IPR041698">
    <property type="entry name" value="Methyltransf_25"/>
</dbReference>
<organism evidence="2 3">
    <name type="scientific">Amycolatopsis ultiminotia</name>
    <dbReference type="NCBI Taxonomy" id="543629"/>
    <lineage>
        <taxon>Bacteria</taxon>
        <taxon>Bacillati</taxon>
        <taxon>Actinomycetota</taxon>
        <taxon>Actinomycetes</taxon>
        <taxon>Pseudonocardiales</taxon>
        <taxon>Pseudonocardiaceae</taxon>
        <taxon>Amycolatopsis</taxon>
    </lineage>
</organism>
<keyword evidence="2" id="KW-0489">Methyltransferase</keyword>
<keyword evidence="3" id="KW-1185">Reference proteome</keyword>
<sequence>MMHLDTALGSTWSDLVDRWDAQQSVYVEGRERGYGVMLSVLDSLLPGAITVLDLAAGPGSLSKRLLEHRANARSVAVDLDPVLQALGRNALGDMGGRLHWVKADLRDVGWTEQLQEYDVDAVLSSTATHWLKPAELANLYQSLAAVMRPGGVFLNFDGFPPRNAASRFSAVAKDIHGTRQERALANGAEAWQDWWDAVRALPSLSAEFEERDRVFAPARGRIFSGSDHKNGTSFEYHESSLFEAGFAEVDVIWQDLQKKIVMAVR</sequence>
<dbReference type="RefSeq" id="WP_344869295.1">
    <property type="nucleotide sequence ID" value="NZ_BAAAZN010000035.1"/>
</dbReference>
<proteinExistence type="predicted"/>
<dbReference type="SUPFAM" id="SSF53335">
    <property type="entry name" value="S-adenosyl-L-methionine-dependent methyltransferases"/>
    <property type="match status" value="1"/>
</dbReference>
<keyword evidence="2" id="KW-0808">Transferase</keyword>
<reference evidence="3" key="1">
    <citation type="journal article" date="2019" name="Int. J. Syst. Evol. Microbiol.">
        <title>The Global Catalogue of Microorganisms (GCM) 10K type strain sequencing project: providing services to taxonomists for standard genome sequencing and annotation.</title>
        <authorList>
            <consortium name="The Broad Institute Genomics Platform"/>
            <consortium name="The Broad Institute Genome Sequencing Center for Infectious Disease"/>
            <person name="Wu L."/>
            <person name="Ma J."/>
        </authorList>
    </citation>
    <scope>NUCLEOTIDE SEQUENCE [LARGE SCALE GENOMIC DNA]</scope>
    <source>
        <strain evidence="3">JCM 16898</strain>
    </source>
</reference>
<dbReference type="GO" id="GO:0008168">
    <property type="term" value="F:methyltransferase activity"/>
    <property type="evidence" value="ECO:0007669"/>
    <property type="project" value="UniProtKB-KW"/>
</dbReference>
<dbReference type="Pfam" id="PF13649">
    <property type="entry name" value="Methyltransf_25"/>
    <property type="match status" value="1"/>
</dbReference>
<dbReference type="Proteomes" id="UP001500689">
    <property type="component" value="Unassembled WGS sequence"/>
</dbReference>
<accession>A0ABP6YQ46</accession>
<dbReference type="Gene3D" id="3.40.50.150">
    <property type="entry name" value="Vaccinia Virus protein VP39"/>
    <property type="match status" value="1"/>
</dbReference>
<protein>
    <submittedName>
        <fullName evidence="2">Class I SAM-dependent methyltransferase</fullName>
    </submittedName>
</protein>
<name>A0ABP6YQ46_9PSEU</name>